<sequence length="157" mass="18131">MNNNKKQPSRNNVSDVDELPPPPYEEISSPPFNPNYLPQSSHPSPPSSSQRIYPQVPVQPSSQPVYPQQVRYQTIELPMPVQATQRRRMMERRQFPIAAIFFLFGWFCPPLWILGACCCAGSRNEYEAWWGKVNFVMAVVLIVSSIFYSIITMSHYY</sequence>
<name>A0A9P6Z5J9_9FUNG</name>
<dbReference type="PANTHER" id="PTHR34078">
    <property type="entry name" value="EXPRESSED PROTEIN"/>
    <property type="match status" value="1"/>
</dbReference>
<dbReference type="Proteomes" id="UP000740926">
    <property type="component" value="Unassembled WGS sequence"/>
</dbReference>
<comment type="caution">
    <text evidence="3">The sequence shown here is derived from an EMBL/GenBank/DDBJ whole genome shotgun (WGS) entry which is preliminary data.</text>
</comment>
<feature type="transmembrane region" description="Helical" evidence="2">
    <location>
        <begin position="133"/>
        <end position="151"/>
    </location>
</feature>
<evidence type="ECO:0000256" key="2">
    <source>
        <dbReference type="SAM" id="Phobius"/>
    </source>
</evidence>
<keyword evidence="2" id="KW-0812">Transmembrane</keyword>
<keyword evidence="4" id="KW-1185">Reference proteome</keyword>
<feature type="region of interest" description="Disordered" evidence="1">
    <location>
        <begin position="1"/>
        <end position="64"/>
    </location>
</feature>
<keyword evidence="2" id="KW-1133">Transmembrane helix</keyword>
<evidence type="ECO:0000313" key="4">
    <source>
        <dbReference type="Proteomes" id="UP000740926"/>
    </source>
</evidence>
<evidence type="ECO:0000256" key="1">
    <source>
        <dbReference type="SAM" id="MobiDB-lite"/>
    </source>
</evidence>
<feature type="compositionally biased region" description="Polar residues" evidence="1">
    <location>
        <begin position="1"/>
        <end position="14"/>
    </location>
</feature>
<accession>A0A9P6Z5J9</accession>
<keyword evidence="2" id="KW-0472">Membrane</keyword>
<reference evidence="3 4" key="1">
    <citation type="journal article" date="2020" name="Microb. Genom.">
        <title>Genetic diversity of clinical and environmental Mucorales isolates obtained from an investigation of mucormycosis cases among solid organ transplant recipients.</title>
        <authorList>
            <person name="Nguyen M.H."/>
            <person name="Kaul D."/>
            <person name="Muto C."/>
            <person name="Cheng S.J."/>
            <person name="Richter R.A."/>
            <person name="Bruno V.M."/>
            <person name="Liu G."/>
            <person name="Beyhan S."/>
            <person name="Sundermann A.J."/>
            <person name="Mounaud S."/>
            <person name="Pasculle A.W."/>
            <person name="Nierman W.C."/>
            <person name="Driscoll E."/>
            <person name="Cumbie R."/>
            <person name="Clancy C.J."/>
            <person name="Dupont C.L."/>
        </authorList>
    </citation>
    <scope>NUCLEOTIDE SEQUENCE [LARGE SCALE GENOMIC DNA]</scope>
    <source>
        <strain evidence="3 4">GL24</strain>
    </source>
</reference>
<feature type="transmembrane region" description="Helical" evidence="2">
    <location>
        <begin position="95"/>
        <end position="113"/>
    </location>
</feature>
<dbReference type="OMA" id="FAMSQYM"/>
<feature type="compositionally biased region" description="Low complexity" evidence="1">
    <location>
        <begin position="38"/>
        <end position="64"/>
    </location>
</feature>
<evidence type="ECO:0000313" key="3">
    <source>
        <dbReference type="EMBL" id="KAG1570914.1"/>
    </source>
</evidence>
<organism evidence="3 4">
    <name type="scientific">Rhizopus delemar</name>
    <dbReference type="NCBI Taxonomy" id="936053"/>
    <lineage>
        <taxon>Eukaryota</taxon>
        <taxon>Fungi</taxon>
        <taxon>Fungi incertae sedis</taxon>
        <taxon>Mucoromycota</taxon>
        <taxon>Mucoromycotina</taxon>
        <taxon>Mucoromycetes</taxon>
        <taxon>Mucorales</taxon>
        <taxon>Mucorineae</taxon>
        <taxon>Rhizopodaceae</taxon>
        <taxon>Rhizopus</taxon>
    </lineage>
</organism>
<proteinExistence type="predicted"/>
<dbReference type="AlphaFoldDB" id="A0A9P6Z5J9"/>
<dbReference type="EMBL" id="JAANIU010000647">
    <property type="protein sequence ID" value="KAG1570914.1"/>
    <property type="molecule type" value="Genomic_DNA"/>
</dbReference>
<protein>
    <submittedName>
        <fullName evidence="3">Uncharacterized protein</fullName>
    </submittedName>
</protein>
<gene>
    <name evidence="3" type="ORF">G6F50_005072</name>
</gene>
<dbReference type="PANTHER" id="PTHR34078:SF3">
    <property type="entry name" value="TRANSMEMBRANE PROTEIN"/>
    <property type="match status" value="1"/>
</dbReference>